<feature type="non-terminal residue" evidence="2">
    <location>
        <position position="270"/>
    </location>
</feature>
<feature type="compositionally biased region" description="Basic and acidic residues" evidence="1">
    <location>
        <begin position="8"/>
        <end position="22"/>
    </location>
</feature>
<protein>
    <submittedName>
        <fullName evidence="2">Uncharacterized protein</fullName>
    </submittedName>
</protein>
<accession>A0A0C9X039</accession>
<proteinExistence type="predicted"/>
<dbReference type="HOGENOM" id="CLU_1032685_0_0_1"/>
<dbReference type="OrthoDB" id="2803783at2759"/>
<name>A0A0C9X039_9AGAR</name>
<feature type="region of interest" description="Disordered" evidence="1">
    <location>
        <begin position="1"/>
        <end position="22"/>
    </location>
</feature>
<dbReference type="Proteomes" id="UP000054477">
    <property type="component" value="Unassembled WGS sequence"/>
</dbReference>
<reference evidence="3" key="2">
    <citation type="submission" date="2015-01" db="EMBL/GenBank/DDBJ databases">
        <title>Evolutionary Origins and Diversification of the Mycorrhizal Mutualists.</title>
        <authorList>
            <consortium name="DOE Joint Genome Institute"/>
            <consortium name="Mycorrhizal Genomics Consortium"/>
            <person name="Kohler A."/>
            <person name="Kuo A."/>
            <person name="Nagy L.G."/>
            <person name="Floudas D."/>
            <person name="Copeland A."/>
            <person name="Barry K.W."/>
            <person name="Cichocki N."/>
            <person name="Veneault-Fourrey C."/>
            <person name="LaButti K."/>
            <person name="Lindquist E.A."/>
            <person name="Lipzen A."/>
            <person name="Lundell T."/>
            <person name="Morin E."/>
            <person name="Murat C."/>
            <person name="Riley R."/>
            <person name="Ohm R."/>
            <person name="Sun H."/>
            <person name="Tunlid A."/>
            <person name="Henrissat B."/>
            <person name="Grigoriev I.V."/>
            <person name="Hibbett D.S."/>
            <person name="Martin F."/>
        </authorList>
    </citation>
    <scope>NUCLEOTIDE SEQUENCE [LARGE SCALE GENOMIC DNA]</scope>
    <source>
        <strain evidence="3">LaAM-08-1</strain>
    </source>
</reference>
<sequence>MASFMRQKYQEESEEVRNNVKKRQEELKAELETEGEDKNHAYQNAINHLPRTLAVWGESVTKQTGWNITFLVGGPAPNQNGKIMSYLLHCGKSPEGQDFEAFLGEEEHDKHVITPFDDFLHESFPPEVCSSRSLGSKANTPEVEENKVEKGASKINNSEDEIIKSAGGDGVSANRTEWGTSEYERTREANIVKNKEILRELGLEFGFGHEADKATMKKGKKAGKEKKVTVGEETAKSARVTEPIHVSKSDTLAHPTNGEKTTDEGPIGNP</sequence>
<dbReference type="STRING" id="1095629.A0A0C9X039"/>
<gene>
    <name evidence="2" type="ORF">K443DRAFT_11936</name>
</gene>
<evidence type="ECO:0000313" key="2">
    <source>
        <dbReference type="EMBL" id="KIJ94643.1"/>
    </source>
</evidence>
<reference evidence="2 3" key="1">
    <citation type="submission" date="2014-04" db="EMBL/GenBank/DDBJ databases">
        <authorList>
            <consortium name="DOE Joint Genome Institute"/>
            <person name="Kuo A."/>
            <person name="Kohler A."/>
            <person name="Nagy L.G."/>
            <person name="Floudas D."/>
            <person name="Copeland A."/>
            <person name="Barry K.W."/>
            <person name="Cichocki N."/>
            <person name="Veneault-Fourrey C."/>
            <person name="LaButti K."/>
            <person name="Lindquist E.A."/>
            <person name="Lipzen A."/>
            <person name="Lundell T."/>
            <person name="Morin E."/>
            <person name="Murat C."/>
            <person name="Sun H."/>
            <person name="Tunlid A."/>
            <person name="Henrissat B."/>
            <person name="Grigoriev I.V."/>
            <person name="Hibbett D.S."/>
            <person name="Martin F."/>
            <person name="Nordberg H.P."/>
            <person name="Cantor M.N."/>
            <person name="Hua S.X."/>
        </authorList>
    </citation>
    <scope>NUCLEOTIDE SEQUENCE [LARGE SCALE GENOMIC DNA]</scope>
    <source>
        <strain evidence="2 3">LaAM-08-1</strain>
    </source>
</reference>
<organism evidence="2 3">
    <name type="scientific">Laccaria amethystina LaAM-08-1</name>
    <dbReference type="NCBI Taxonomy" id="1095629"/>
    <lineage>
        <taxon>Eukaryota</taxon>
        <taxon>Fungi</taxon>
        <taxon>Dikarya</taxon>
        <taxon>Basidiomycota</taxon>
        <taxon>Agaricomycotina</taxon>
        <taxon>Agaricomycetes</taxon>
        <taxon>Agaricomycetidae</taxon>
        <taxon>Agaricales</taxon>
        <taxon>Agaricineae</taxon>
        <taxon>Hydnangiaceae</taxon>
        <taxon>Laccaria</taxon>
    </lineage>
</organism>
<feature type="region of interest" description="Disordered" evidence="1">
    <location>
        <begin position="214"/>
        <end position="270"/>
    </location>
</feature>
<evidence type="ECO:0000256" key="1">
    <source>
        <dbReference type="SAM" id="MobiDB-lite"/>
    </source>
</evidence>
<dbReference type="EMBL" id="KN838784">
    <property type="protein sequence ID" value="KIJ94643.1"/>
    <property type="molecule type" value="Genomic_DNA"/>
</dbReference>
<feature type="region of interest" description="Disordered" evidence="1">
    <location>
        <begin position="130"/>
        <end position="151"/>
    </location>
</feature>
<evidence type="ECO:0000313" key="3">
    <source>
        <dbReference type="Proteomes" id="UP000054477"/>
    </source>
</evidence>
<keyword evidence="3" id="KW-1185">Reference proteome</keyword>
<feature type="compositionally biased region" description="Basic and acidic residues" evidence="1">
    <location>
        <begin position="225"/>
        <end position="236"/>
    </location>
</feature>
<feature type="compositionally biased region" description="Polar residues" evidence="1">
    <location>
        <begin position="130"/>
        <end position="139"/>
    </location>
</feature>
<dbReference type="AlphaFoldDB" id="A0A0C9X039"/>